<feature type="domain" description="Sulfotransferase" evidence="7">
    <location>
        <begin position="77"/>
        <end position="296"/>
    </location>
</feature>
<dbReference type="STRING" id="51028.A0A158Q9L9"/>
<keyword evidence="5" id="KW-1015">Disulfide bond</keyword>
<dbReference type="PANTHER" id="PTHR10605">
    <property type="entry name" value="HEPARAN SULFATE SULFOTRANSFERASE"/>
    <property type="match status" value="1"/>
</dbReference>
<organism evidence="10">
    <name type="scientific">Enterobius vermicularis</name>
    <name type="common">Human pinworm</name>
    <dbReference type="NCBI Taxonomy" id="51028"/>
    <lineage>
        <taxon>Eukaryota</taxon>
        <taxon>Metazoa</taxon>
        <taxon>Ecdysozoa</taxon>
        <taxon>Nematoda</taxon>
        <taxon>Chromadorea</taxon>
        <taxon>Rhabditida</taxon>
        <taxon>Spirurina</taxon>
        <taxon>Oxyuridomorpha</taxon>
        <taxon>Oxyuroidea</taxon>
        <taxon>Oxyuridae</taxon>
        <taxon>Enterobius</taxon>
    </lineage>
</organism>
<evidence type="ECO:0000313" key="8">
    <source>
        <dbReference type="EMBL" id="VDD86995.1"/>
    </source>
</evidence>
<feature type="disulfide bond" evidence="5">
    <location>
        <begin position="280"/>
        <end position="291"/>
    </location>
</feature>
<evidence type="ECO:0000313" key="10">
    <source>
        <dbReference type="WBParaSite" id="EVEC_0000243001-mRNA-1"/>
    </source>
</evidence>
<dbReference type="FunFam" id="3.40.50.300:FF:002997">
    <property type="entry name" value="Sulfotransferase"/>
    <property type="match status" value="1"/>
</dbReference>
<dbReference type="GO" id="GO:0008467">
    <property type="term" value="F:[heparan sulfate]-glucosamine 3-sulfotransferase activity"/>
    <property type="evidence" value="ECO:0007669"/>
    <property type="project" value="TreeGrafter"/>
</dbReference>
<dbReference type="InterPro" id="IPR000863">
    <property type="entry name" value="Sulfotransferase_dom"/>
</dbReference>
<reference evidence="8 9" key="2">
    <citation type="submission" date="2018-10" db="EMBL/GenBank/DDBJ databases">
        <authorList>
            <consortium name="Pathogen Informatics"/>
        </authorList>
    </citation>
    <scope>NUCLEOTIDE SEQUENCE [LARGE SCALE GENOMIC DNA]</scope>
</reference>
<dbReference type="InterPro" id="IPR027417">
    <property type="entry name" value="P-loop_NTPase"/>
</dbReference>
<accession>A0A158Q9L9</accession>
<keyword evidence="9" id="KW-1185">Reference proteome</keyword>
<dbReference type="OrthoDB" id="411451at2759"/>
<feature type="active site" description="For sulfotransferase activity" evidence="3">
    <location>
        <position position="86"/>
    </location>
</feature>
<evidence type="ECO:0000256" key="6">
    <source>
        <dbReference type="SAM" id="Phobius"/>
    </source>
</evidence>
<keyword evidence="6" id="KW-1133">Transmembrane helix</keyword>
<dbReference type="SUPFAM" id="SSF52540">
    <property type="entry name" value="P-loop containing nucleoside triphosphate hydrolases"/>
    <property type="match status" value="1"/>
</dbReference>
<gene>
    <name evidence="8" type="ORF">EVEC_LOCUS2138</name>
</gene>
<evidence type="ECO:0000313" key="9">
    <source>
        <dbReference type="Proteomes" id="UP000274131"/>
    </source>
</evidence>
<evidence type="ECO:0000259" key="7">
    <source>
        <dbReference type="Pfam" id="PF00685"/>
    </source>
</evidence>
<feature type="binding site" evidence="4">
    <location>
        <position position="177"/>
    </location>
    <ligand>
        <name>3'-phosphoadenylyl sulfate</name>
        <dbReference type="ChEBI" id="CHEBI:58339"/>
    </ligand>
</feature>
<evidence type="ECO:0000256" key="5">
    <source>
        <dbReference type="PIRSR" id="PIRSR637359-3"/>
    </source>
</evidence>
<feature type="transmembrane region" description="Helical" evidence="6">
    <location>
        <begin position="7"/>
        <end position="27"/>
    </location>
</feature>
<feature type="binding site" evidence="4">
    <location>
        <position position="279"/>
    </location>
    <ligand>
        <name>3'-phosphoadenylyl sulfate</name>
        <dbReference type="ChEBI" id="CHEBI:58339"/>
    </ligand>
</feature>
<keyword evidence="1" id="KW-0808">Transferase</keyword>
<dbReference type="Proteomes" id="UP000274131">
    <property type="component" value="Unassembled WGS sequence"/>
</dbReference>
<proteinExistence type="predicted"/>
<dbReference type="Pfam" id="PF00685">
    <property type="entry name" value="Sulfotransfer_1"/>
    <property type="match status" value="1"/>
</dbReference>
<keyword evidence="6" id="KW-0472">Membrane</keyword>
<feature type="binding site" evidence="4">
    <location>
        <begin position="86"/>
        <end position="90"/>
    </location>
    <ligand>
        <name>3'-phosphoadenylyl sulfate</name>
        <dbReference type="ChEBI" id="CHEBI:58339"/>
    </ligand>
</feature>
<keyword evidence="2" id="KW-0325">Glycoprotein</keyword>
<dbReference type="InterPro" id="IPR037359">
    <property type="entry name" value="NST/OST"/>
</dbReference>
<dbReference type="PANTHER" id="PTHR10605:SF65">
    <property type="entry name" value="GH20068P"/>
    <property type="match status" value="1"/>
</dbReference>
<feature type="binding site" evidence="4">
    <location>
        <begin position="296"/>
        <end position="300"/>
    </location>
    <ligand>
        <name>3'-phosphoadenylyl sulfate</name>
        <dbReference type="ChEBI" id="CHEBI:58339"/>
    </ligand>
</feature>
<protein>
    <submittedName>
        <fullName evidence="10">Sulfotransfer_1 domain-containing protein</fullName>
    </submittedName>
</protein>
<evidence type="ECO:0000256" key="4">
    <source>
        <dbReference type="PIRSR" id="PIRSR637359-2"/>
    </source>
</evidence>
<keyword evidence="6" id="KW-0812">Transmembrane</keyword>
<dbReference type="EMBL" id="UXUI01007324">
    <property type="protein sequence ID" value="VDD86995.1"/>
    <property type="molecule type" value="Genomic_DNA"/>
</dbReference>
<reference evidence="10" key="1">
    <citation type="submission" date="2016-04" db="UniProtKB">
        <authorList>
            <consortium name="WormBaseParasite"/>
        </authorList>
    </citation>
    <scope>IDENTIFICATION</scope>
</reference>
<sequence length="332" mass="38877">MDWLITLRILLPVCYFILILAIVRNIAILTITECPPTIVVTKPVFFGATKQLYNSAVGTQSKNKLISQSSTKFQKLPHCIIIGVRKGGTRALLDAIALHPQIKIVRHEVHFFDNTETYGKGLEWYRSQMPFITPSQIAVEKTPAYFSSELTPQRVYSMNPNLKFILIIRDPVQRTISDYTQVMCTRLEQNKSQIVFEKVSFLSDGVTINIDYKPIRNSLYSMHMKRWLKYFPLKNFLIVDGDKFAKRPLPELRRVEHFLGLPQTITSDQLVYDDNKHFYCFRRKRSSKPKCLGNSKGRPHANISEAIKNLLRQNFVFYNEEFFRLVNRRWYW</sequence>
<dbReference type="WBParaSite" id="EVEC_0000243001-mRNA-1">
    <property type="protein sequence ID" value="EVEC_0000243001-mRNA-1"/>
    <property type="gene ID" value="EVEC_0000243001"/>
</dbReference>
<dbReference type="Gene3D" id="3.40.50.300">
    <property type="entry name" value="P-loop containing nucleotide triphosphate hydrolases"/>
    <property type="match status" value="1"/>
</dbReference>
<feature type="binding site" evidence="4">
    <location>
        <position position="169"/>
    </location>
    <ligand>
        <name>3'-phosphoadenylyl sulfate</name>
        <dbReference type="ChEBI" id="CHEBI:58339"/>
    </ligand>
</feature>
<evidence type="ECO:0000256" key="3">
    <source>
        <dbReference type="PIRSR" id="PIRSR637359-1"/>
    </source>
</evidence>
<evidence type="ECO:0000256" key="1">
    <source>
        <dbReference type="ARBA" id="ARBA00022679"/>
    </source>
</evidence>
<name>A0A158Q9L9_ENTVE</name>
<evidence type="ECO:0000256" key="2">
    <source>
        <dbReference type="ARBA" id="ARBA00023180"/>
    </source>
</evidence>
<dbReference type="AlphaFoldDB" id="A0A158Q9L9"/>